<protein>
    <submittedName>
        <fullName evidence="3">LRRN4 C-terminal like</fullName>
    </submittedName>
</protein>
<dbReference type="GeneID" id="108245222"/>
<accession>A0A3Q3A8X1</accession>
<keyword evidence="4" id="KW-1185">Reference proteome</keyword>
<dbReference type="GeneTree" id="ENSGT00940000162696"/>
<sequence>MKTTVSSMANPMRNLLFSFLIVCLVSIRGYCQLPILSAVRGTHPDVSDDDYYEDTVTPKAPDNVSQGAIQRCDYDRCRDNQTLCSVLSEATGCFCPGFTLYNEKPKPPEITEVSQDGSGVVVQWCAPYSYVTSYTVMVDGRERQSFGESRRTGSISGVVGEAEVCVIAVNDVGGSDKSCRKYKPQGDRLPLTAWLIGGAGGLLLVLLLAAMLWCHRKQKKQEPGDV</sequence>
<dbReference type="OMA" id="WRHKRQR"/>
<evidence type="ECO:0000313" key="3">
    <source>
        <dbReference type="Ensembl" id="ENSKMAP00000012786.1"/>
    </source>
</evidence>
<dbReference type="AlphaFoldDB" id="A0A3Q3A8X1"/>
<name>A0A3Q3A8X1_KRYMA</name>
<keyword evidence="1" id="KW-0472">Membrane</keyword>
<dbReference type="OrthoDB" id="676979at2759"/>
<evidence type="ECO:0000313" key="4">
    <source>
        <dbReference type="Proteomes" id="UP000264800"/>
    </source>
</evidence>
<keyword evidence="1" id="KW-1133">Transmembrane helix</keyword>
<feature type="chain" id="PRO_5018766369" evidence="2">
    <location>
        <begin position="32"/>
        <end position="226"/>
    </location>
</feature>
<reference evidence="3" key="2">
    <citation type="submission" date="2025-09" db="UniProtKB">
        <authorList>
            <consortium name="Ensembl"/>
        </authorList>
    </citation>
    <scope>IDENTIFICATION</scope>
</reference>
<dbReference type="KEGG" id="kmr:108245222"/>
<dbReference type="Proteomes" id="UP000264800">
    <property type="component" value="Unplaced"/>
</dbReference>
<keyword evidence="2" id="KW-0732">Signal</keyword>
<feature type="signal peptide" evidence="2">
    <location>
        <begin position="1"/>
        <end position="31"/>
    </location>
</feature>
<keyword evidence="1" id="KW-0812">Transmembrane</keyword>
<reference evidence="3" key="1">
    <citation type="submission" date="2025-08" db="UniProtKB">
        <authorList>
            <consortium name="Ensembl"/>
        </authorList>
    </citation>
    <scope>IDENTIFICATION</scope>
</reference>
<dbReference type="Ensembl" id="ENSKMAT00000012977.1">
    <property type="protein sequence ID" value="ENSKMAP00000012786.1"/>
    <property type="gene ID" value="ENSKMAG00000009593.1"/>
</dbReference>
<proteinExistence type="predicted"/>
<evidence type="ECO:0000256" key="2">
    <source>
        <dbReference type="SAM" id="SignalP"/>
    </source>
</evidence>
<feature type="transmembrane region" description="Helical" evidence="1">
    <location>
        <begin position="191"/>
        <end position="213"/>
    </location>
</feature>
<organism evidence="3 4">
    <name type="scientific">Kryptolebias marmoratus</name>
    <name type="common">Mangrove killifish</name>
    <name type="synonym">Rivulus marmoratus</name>
    <dbReference type="NCBI Taxonomy" id="37003"/>
    <lineage>
        <taxon>Eukaryota</taxon>
        <taxon>Metazoa</taxon>
        <taxon>Chordata</taxon>
        <taxon>Craniata</taxon>
        <taxon>Vertebrata</taxon>
        <taxon>Euteleostomi</taxon>
        <taxon>Actinopterygii</taxon>
        <taxon>Neopterygii</taxon>
        <taxon>Teleostei</taxon>
        <taxon>Neoteleostei</taxon>
        <taxon>Acanthomorphata</taxon>
        <taxon>Ovalentaria</taxon>
        <taxon>Atherinomorphae</taxon>
        <taxon>Cyprinodontiformes</taxon>
        <taxon>Rivulidae</taxon>
        <taxon>Kryptolebias</taxon>
    </lineage>
</organism>
<dbReference type="RefSeq" id="XP_017287431.2">
    <property type="nucleotide sequence ID" value="XM_017431942.3"/>
</dbReference>
<dbReference type="STRING" id="37003.ENSKMAP00000012786"/>
<evidence type="ECO:0000256" key="1">
    <source>
        <dbReference type="SAM" id="Phobius"/>
    </source>
</evidence>